<dbReference type="OrthoDB" id="158360at2759"/>
<gene>
    <name evidence="2" type="ORF">LACBIDRAFT_296273</name>
</gene>
<dbReference type="HOGENOM" id="CLU_2306614_0_0_1"/>
<protein>
    <submittedName>
        <fullName evidence="2">Predicted protein</fullName>
    </submittedName>
</protein>
<dbReference type="GeneID" id="6076166"/>
<dbReference type="EMBL" id="DS547100">
    <property type="protein sequence ID" value="EDR09059.1"/>
    <property type="molecule type" value="Genomic_DNA"/>
</dbReference>
<dbReference type="RefSeq" id="XP_001880372.1">
    <property type="nucleotide sequence ID" value="XM_001880337.1"/>
</dbReference>
<proteinExistence type="predicted"/>
<evidence type="ECO:0000313" key="3">
    <source>
        <dbReference type="Proteomes" id="UP000001194"/>
    </source>
</evidence>
<name>B0D8D8_LACBS</name>
<dbReference type="Proteomes" id="UP000001194">
    <property type="component" value="Unassembled WGS sequence"/>
</dbReference>
<sequence length="100" mass="11472">MAKQEKVQMHVFKFRTDYTKMRNQFEKLKAGAVRAVSRLLEDANICHAPLTLNDVSRQQIHRDQPKITRSRFPTPQKGSGGEHQALDEHTFIQKHGHPAG</sequence>
<reference evidence="2 3" key="1">
    <citation type="journal article" date="2008" name="Nature">
        <title>The genome of Laccaria bicolor provides insights into mycorrhizal symbiosis.</title>
        <authorList>
            <person name="Martin F."/>
            <person name="Aerts A."/>
            <person name="Ahren D."/>
            <person name="Brun A."/>
            <person name="Danchin E.G.J."/>
            <person name="Duchaussoy F."/>
            <person name="Gibon J."/>
            <person name="Kohler A."/>
            <person name="Lindquist E."/>
            <person name="Pereda V."/>
            <person name="Salamov A."/>
            <person name="Shapiro H.J."/>
            <person name="Wuyts J."/>
            <person name="Blaudez D."/>
            <person name="Buee M."/>
            <person name="Brokstein P."/>
            <person name="Canbaeck B."/>
            <person name="Cohen D."/>
            <person name="Courty P.E."/>
            <person name="Coutinho P.M."/>
            <person name="Delaruelle C."/>
            <person name="Detter J.C."/>
            <person name="Deveau A."/>
            <person name="DiFazio S."/>
            <person name="Duplessis S."/>
            <person name="Fraissinet-Tachet L."/>
            <person name="Lucic E."/>
            <person name="Frey-Klett P."/>
            <person name="Fourrey C."/>
            <person name="Feussner I."/>
            <person name="Gay G."/>
            <person name="Grimwood J."/>
            <person name="Hoegger P.J."/>
            <person name="Jain P."/>
            <person name="Kilaru S."/>
            <person name="Labbe J."/>
            <person name="Lin Y.C."/>
            <person name="Legue V."/>
            <person name="Le Tacon F."/>
            <person name="Marmeisse R."/>
            <person name="Melayah D."/>
            <person name="Montanini B."/>
            <person name="Muratet M."/>
            <person name="Nehls U."/>
            <person name="Niculita-Hirzel H."/>
            <person name="Oudot-Le Secq M.P."/>
            <person name="Peter M."/>
            <person name="Quesneville H."/>
            <person name="Rajashekar B."/>
            <person name="Reich M."/>
            <person name="Rouhier N."/>
            <person name="Schmutz J."/>
            <person name="Yin T."/>
            <person name="Chalot M."/>
            <person name="Henrissat B."/>
            <person name="Kuees U."/>
            <person name="Lucas S."/>
            <person name="Van de Peer Y."/>
            <person name="Podila G.K."/>
            <person name="Polle A."/>
            <person name="Pukkila P.J."/>
            <person name="Richardson P.M."/>
            <person name="Rouze P."/>
            <person name="Sanders I.R."/>
            <person name="Stajich J.E."/>
            <person name="Tunlid A."/>
            <person name="Tuskan G."/>
            <person name="Grigoriev I.V."/>
        </authorList>
    </citation>
    <scope>NUCLEOTIDE SEQUENCE [LARGE SCALE GENOMIC DNA]</scope>
    <source>
        <strain evidence="3">S238N-H82 / ATCC MYA-4686</strain>
    </source>
</reference>
<keyword evidence="3" id="KW-1185">Reference proteome</keyword>
<accession>B0D8D8</accession>
<dbReference type="KEGG" id="lbc:LACBIDRAFT_296273"/>
<evidence type="ECO:0000256" key="1">
    <source>
        <dbReference type="SAM" id="MobiDB-lite"/>
    </source>
</evidence>
<feature type="region of interest" description="Disordered" evidence="1">
    <location>
        <begin position="57"/>
        <end position="100"/>
    </location>
</feature>
<dbReference type="AlphaFoldDB" id="B0D8D8"/>
<dbReference type="InParanoid" id="B0D8D8"/>
<organism evidence="3">
    <name type="scientific">Laccaria bicolor (strain S238N-H82 / ATCC MYA-4686)</name>
    <name type="common">Bicoloured deceiver</name>
    <name type="synonym">Laccaria laccata var. bicolor</name>
    <dbReference type="NCBI Taxonomy" id="486041"/>
    <lineage>
        <taxon>Eukaryota</taxon>
        <taxon>Fungi</taxon>
        <taxon>Dikarya</taxon>
        <taxon>Basidiomycota</taxon>
        <taxon>Agaricomycotina</taxon>
        <taxon>Agaricomycetes</taxon>
        <taxon>Agaricomycetidae</taxon>
        <taxon>Agaricales</taxon>
        <taxon>Agaricineae</taxon>
        <taxon>Hydnangiaceae</taxon>
        <taxon>Laccaria</taxon>
    </lineage>
</organism>
<evidence type="ECO:0000313" key="2">
    <source>
        <dbReference type="EMBL" id="EDR09059.1"/>
    </source>
</evidence>